<evidence type="ECO:0008006" key="3">
    <source>
        <dbReference type="Google" id="ProtNLM"/>
    </source>
</evidence>
<name>A0AAJ5RG25_LATCU</name>
<organism evidence="1 2">
    <name type="scientific">Latilactobacillus curvatus</name>
    <name type="common">Lactobacillus curvatus</name>
    <dbReference type="NCBI Taxonomy" id="28038"/>
    <lineage>
        <taxon>Bacteria</taxon>
        <taxon>Bacillati</taxon>
        <taxon>Bacillota</taxon>
        <taxon>Bacilli</taxon>
        <taxon>Lactobacillales</taxon>
        <taxon>Lactobacillaceae</taxon>
        <taxon>Latilactobacillus</taxon>
    </lineage>
</organism>
<evidence type="ECO:0000313" key="1">
    <source>
        <dbReference type="EMBL" id="WDC91664.1"/>
    </source>
</evidence>
<dbReference type="AlphaFoldDB" id="A0AAJ5RG25"/>
<gene>
    <name evidence="1" type="ORF">PSR33_05605</name>
</gene>
<accession>A0AAJ5RG25</accession>
<sequence>MSIRDRVNSVKESWDVANDEISSGYQGLESGEYLVMAAKITRSDWDTVNVRAEVIEGENTGTNDFISLGVDELKKDGTPLPDFVIDRNIKTISKLAFVLGVDIPDEAWDDVGDLVEVFKPAEGGMFKMILTVKPNKKRPEYPFKEYDFEKVDANELPSTEIDVADEDIPF</sequence>
<proteinExistence type="predicted"/>
<dbReference type="EMBL" id="CP117683">
    <property type="protein sequence ID" value="WDC91664.1"/>
    <property type="molecule type" value="Genomic_DNA"/>
</dbReference>
<evidence type="ECO:0000313" key="2">
    <source>
        <dbReference type="Proteomes" id="UP001215533"/>
    </source>
</evidence>
<dbReference type="Proteomes" id="UP001215533">
    <property type="component" value="Chromosome"/>
</dbReference>
<reference evidence="1" key="1">
    <citation type="submission" date="2023-02" db="EMBL/GenBank/DDBJ databases">
        <title>Complete genome sequence of Lactobacillus curvatus CACC879 isolated from Pig feces.</title>
        <authorList>
            <person name="Park S."/>
            <person name="Park M.A."/>
            <person name="Kim D.-H."/>
            <person name="Kim Y."/>
        </authorList>
    </citation>
    <scope>NUCLEOTIDE SEQUENCE</scope>
    <source>
        <strain evidence="1">CACC879</strain>
    </source>
</reference>
<protein>
    <recommendedName>
        <fullName evidence="3">DUF669 domain-containing protein</fullName>
    </recommendedName>
</protein>